<dbReference type="NCBIfam" id="TIGR02046">
    <property type="entry name" value="sdhC_b558_fam"/>
    <property type="match status" value="1"/>
</dbReference>
<comment type="caution">
    <text evidence="3">The sequence shown here is derived from an EMBL/GenBank/DDBJ whole genome shotgun (WGS) entry which is preliminary data.</text>
</comment>
<accession>A0ABX1V8Z2</accession>
<dbReference type="Gene3D" id="1.20.1300.10">
    <property type="entry name" value="Fumarate reductase/succinate dehydrogenase, transmembrane subunit"/>
    <property type="match status" value="1"/>
</dbReference>
<evidence type="ECO:0000313" key="4">
    <source>
        <dbReference type="Proteomes" id="UP000609651"/>
    </source>
</evidence>
<dbReference type="CDD" id="cd03498">
    <property type="entry name" value="SQR_TypeB_2_TM"/>
    <property type="match status" value="1"/>
</dbReference>
<sequence length="287" mass="31213">MGALRRLLMSSIGKKYVMGLSGLLLIGFVATHLAGNLLIFSGSEAYNTYAAKLHDLGALLYLAEAGLLALFVVHVLYAYWLVAENRASRGDEGYEIGYRSKQRTTYLNLAPRSWMAISGTIVLGFLIWHLIDMRFGLRDNVDPTFERYVDEGLQSEDGRPLFLRYERAIQILQTPVSFVLYAVGSILLGFHLSHGASSWFRSVGLETHGLGGPLKKLGVILAVVIGLGFASIPIYVWVAGVEVGDLSAAEARERARHVSEQALNQPVEAMTAEDVAPAGSPDSDAGD</sequence>
<keyword evidence="2" id="KW-0812">Transmembrane</keyword>
<dbReference type="InterPro" id="IPR034804">
    <property type="entry name" value="SQR/QFR_C/D"/>
</dbReference>
<feature type="transmembrane region" description="Helical" evidence="2">
    <location>
        <begin position="16"/>
        <end position="39"/>
    </location>
</feature>
<organism evidence="3 4">
    <name type="scientific">Alienimonas chondri</name>
    <dbReference type="NCBI Taxonomy" id="2681879"/>
    <lineage>
        <taxon>Bacteria</taxon>
        <taxon>Pseudomonadati</taxon>
        <taxon>Planctomycetota</taxon>
        <taxon>Planctomycetia</taxon>
        <taxon>Planctomycetales</taxon>
        <taxon>Planctomycetaceae</taxon>
        <taxon>Alienimonas</taxon>
    </lineage>
</organism>
<feature type="region of interest" description="Disordered" evidence="1">
    <location>
        <begin position="259"/>
        <end position="287"/>
    </location>
</feature>
<name>A0ABX1V8Z2_9PLAN</name>
<keyword evidence="2" id="KW-1133">Transmembrane helix</keyword>
<feature type="transmembrane region" description="Helical" evidence="2">
    <location>
        <begin position="109"/>
        <end position="131"/>
    </location>
</feature>
<dbReference type="EMBL" id="WTPX01000002">
    <property type="protein sequence ID" value="NNJ24035.1"/>
    <property type="molecule type" value="Genomic_DNA"/>
</dbReference>
<dbReference type="Proteomes" id="UP000609651">
    <property type="component" value="Unassembled WGS sequence"/>
</dbReference>
<evidence type="ECO:0008006" key="5">
    <source>
        <dbReference type="Google" id="ProtNLM"/>
    </source>
</evidence>
<evidence type="ECO:0000256" key="2">
    <source>
        <dbReference type="SAM" id="Phobius"/>
    </source>
</evidence>
<gene>
    <name evidence="3" type="ORF">LzC2_00820</name>
</gene>
<feature type="transmembrane region" description="Helical" evidence="2">
    <location>
        <begin position="178"/>
        <end position="196"/>
    </location>
</feature>
<keyword evidence="2" id="KW-0472">Membrane</keyword>
<feature type="transmembrane region" description="Helical" evidence="2">
    <location>
        <begin position="59"/>
        <end position="82"/>
    </location>
</feature>
<feature type="transmembrane region" description="Helical" evidence="2">
    <location>
        <begin position="217"/>
        <end position="238"/>
    </location>
</feature>
<keyword evidence="4" id="KW-1185">Reference proteome</keyword>
<protein>
    <recommendedName>
        <fullName evidence="5">Succinate dehydrogenase cytochrome b subunit</fullName>
    </recommendedName>
</protein>
<dbReference type="RefSeq" id="WP_171182538.1">
    <property type="nucleotide sequence ID" value="NZ_WTPX01000002.1"/>
</dbReference>
<reference evidence="3 4" key="1">
    <citation type="journal article" date="2020" name="Syst. Appl. Microbiol.">
        <title>Alienimonas chondri sp. nov., a novel planctomycete isolated from the biofilm of the red alga Chondrus crispus.</title>
        <authorList>
            <person name="Vitorino I."/>
            <person name="Albuquerque L."/>
            <person name="Wiegand S."/>
            <person name="Kallscheuer N."/>
            <person name="da Costa M.S."/>
            <person name="Lobo-da-Cunha A."/>
            <person name="Jogler C."/>
            <person name="Lage O.M."/>
        </authorList>
    </citation>
    <scope>NUCLEOTIDE SEQUENCE [LARGE SCALE GENOMIC DNA]</scope>
    <source>
        <strain evidence="3 4">LzC2</strain>
    </source>
</reference>
<evidence type="ECO:0000256" key="1">
    <source>
        <dbReference type="SAM" id="MobiDB-lite"/>
    </source>
</evidence>
<evidence type="ECO:0000313" key="3">
    <source>
        <dbReference type="EMBL" id="NNJ24035.1"/>
    </source>
</evidence>
<dbReference type="SUPFAM" id="SSF81343">
    <property type="entry name" value="Fumarate reductase respiratory complex transmembrane subunits"/>
    <property type="match status" value="1"/>
</dbReference>
<dbReference type="InterPro" id="IPR011138">
    <property type="entry name" value="Cytochrome_b-558"/>
</dbReference>
<proteinExistence type="predicted"/>